<evidence type="ECO:0000256" key="1">
    <source>
        <dbReference type="ARBA" id="ARBA00008601"/>
    </source>
</evidence>
<dbReference type="Proteomes" id="UP000790347">
    <property type="component" value="Unassembled WGS sequence"/>
</dbReference>
<feature type="domain" description="Tyrosine-protein phosphatase" evidence="5">
    <location>
        <begin position="232"/>
        <end position="374"/>
    </location>
</feature>
<dbReference type="PROSITE" id="PS50054">
    <property type="entry name" value="TYR_PHOSPHATASE_DUAL"/>
    <property type="match status" value="1"/>
</dbReference>
<evidence type="ECO:0000256" key="4">
    <source>
        <dbReference type="ARBA" id="ARBA00022912"/>
    </source>
</evidence>
<keyword evidence="3" id="KW-0378">Hydrolase</keyword>
<dbReference type="Pfam" id="PF00581">
    <property type="entry name" value="Rhodanese"/>
    <property type="match status" value="1"/>
</dbReference>
<dbReference type="InterPro" id="IPR000387">
    <property type="entry name" value="Tyr_Pase_dom"/>
</dbReference>
<organism evidence="8 9">
    <name type="scientific">Dermatophagoides farinae</name>
    <name type="common">American house dust mite</name>
    <dbReference type="NCBI Taxonomy" id="6954"/>
    <lineage>
        <taxon>Eukaryota</taxon>
        <taxon>Metazoa</taxon>
        <taxon>Ecdysozoa</taxon>
        <taxon>Arthropoda</taxon>
        <taxon>Chelicerata</taxon>
        <taxon>Arachnida</taxon>
        <taxon>Acari</taxon>
        <taxon>Acariformes</taxon>
        <taxon>Sarcoptiformes</taxon>
        <taxon>Astigmata</taxon>
        <taxon>Psoroptidia</taxon>
        <taxon>Analgoidea</taxon>
        <taxon>Pyroglyphidae</taxon>
        <taxon>Dermatophagoidinae</taxon>
        <taxon>Dermatophagoides</taxon>
    </lineage>
</organism>
<gene>
    <name evidence="8" type="primary">DUSP4</name>
    <name evidence="8" type="ORF">DERF_000998</name>
</gene>
<evidence type="ECO:0000256" key="3">
    <source>
        <dbReference type="ARBA" id="ARBA00022801"/>
    </source>
</evidence>
<evidence type="ECO:0000259" key="7">
    <source>
        <dbReference type="PROSITE" id="PS50206"/>
    </source>
</evidence>
<dbReference type="Gene3D" id="3.40.250.10">
    <property type="entry name" value="Rhodanese-like domain"/>
    <property type="match status" value="1"/>
</dbReference>
<dbReference type="InterPro" id="IPR020422">
    <property type="entry name" value="TYR_PHOSPHATASE_DUAL_dom"/>
</dbReference>
<reference evidence="8" key="2">
    <citation type="journal article" date="2022" name="Res Sq">
        <title>Comparative Genomics Reveals Insights into the Divergent Evolution of Astigmatic Mites and Household Pest Adaptations.</title>
        <authorList>
            <person name="Xiong Q."/>
            <person name="Wan A.T.-Y."/>
            <person name="Liu X.-Y."/>
            <person name="Fung C.S.-H."/>
            <person name="Xiao X."/>
            <person name="Malainual N."/>
            <person name="Hou J."/>
            <person name="Wang L."/>
            <person name="Wang M."/>
            <person name="Yang K."/>
            <person name="Cui Y."/>
            <person name="Leung E."/>
            <person name="Nong W."/>
            <person name="Shin S.-K."/>
            <person name="Au S."/>
            <person name="Jeong K.Y."/>
            <person name="Chew F.T."/>
            <person name="Hui J."/>
            <person name="Leung T.F."/>
            <person name="Tungtrongchitr A."/>
            <person name="Zhong N."/>
            <person name="Liu Z."/>
            <person name="Tsui S."/>
        </authorList>
    </citation>
    <scope>NUCLEOTIDE SEQUENCE</scope>
    <source>
        <strain evidence="8">Derf</strain>
        <tissue evidence="8">Whole organism</tissue>
    </source>
</reference>
<accession>A0A922L981</accession>
<comment type="similarity">
    <text evidence="1">Belongs to the protein-tyrosine phosphatase family. Non-receptor class dual specificity subfamily.</text>
</comment>
<feature type="domain" description="Tyrosine specific protein phosphatases" evidence="6">
    <location>
        <begin position="300"/>
        <end position="352"/>
    </location>
</feature>
<dbReference type="InterPro" id="IPR029021">
    <property type="entry name" value="Prot-tyrosine_phosphatase-like"/>
</dbReference>
<dbReference type="SMART" id="SM00195">
    <property type="entry name" value="DSPc"/>
    <property type="match status" value="1"/>
</dbReference>
<dbReference type="EMBL" id="ASGP02000001">
    <property type="protein sequence ID" value="KAH9526943.1"/>
    <property type="molecule type" value="Genomic_DNA"/>
</dbReference>
<dbReference type="InterPro" id="IPR016130">
    <property type="entry name" value="Tyr_Pase_AS"/>
</dbReference>
<keyword evidence="9" id="KW-1185">Reference proteome</keyword>
<dbReference type="EC" id="3.1.3.48" evidence="2"/>
<dbReference type="SUPFAM" id="SSF52821">
    <property type="entry name" value="Rhodanese/Cell cycle control phosphatase"/>
    <property type="match status" value="1"/>
</dbReference>
<evidence type="ECO:0000313" key="8">
    <source>
        <dbReference type="EMBL" id="KAH9526943.1"/>
    </source>
</evidence>
<dbReference type="SUPFAM" id="SSF52799">
    <property type="entry name" value="(Phosphotyrosine protein) phosphatases II"/>
    <property type="match status" value="1"/>
</dbReference>
<dbReference type="PROSITE" id="PS50056">
    <property type="entry name" value="TYR_PHOSPHATASE_2"/>
    <property type="match status" value="1"/>
</dbReference>
<comment type="caution">
    <text evidence="8">The sequence shown here is derived from an EMBL/GenBank/DDBJ whole genome shotgun (WGS) entry which is preliminary data.</text>
</comment>
<feature type="non-terminal residue" evidence="8">
    <location>
        <position position="379"/>
    </location>
</feature>
<reference evidence="8" key="1">
    <citation type="submission" date="2013-05" db="EMBL/GenBank/DDBJ databases">
        <authorList>
            <person name="Yim A.K.Y."/>
            <person name="Chan T.F."/>
            <person name="Ji K.M."/>
            <person name="Liu X.Y."/>
            <person name="Zhou J.W."/>
            <person name="Li R.Q."/>
            <person name="Yang K.Y."/>
            <person name="Li J."/>
            <person name="Li M."/>
            <person name="Law P.T.W."/>
            <person name="Wu Y.L."/>
            <person name="Cai Z.L."/>
            <person name="Qin H."/>
            <person name="Bao Y."/>
            <person name="Leung R.K.K."/>
            <person name="Ng P.K.S."/>
            <person name="Zou J."/>
            <person name="Zhong X.J."/>
            <person name="Ran P.X."/>
            <person name="Zhong N.S."/>
            <person name="Liu Z.G."/>
            <person name="Tsui S.K.W."/>
        </authorList>
    </citation>
    <scope>NUCLEOTIDE SEQUENCE</scope>
    <source>
        <strain evidence="8">Derf</strain>
        <tissue evidence="8">Whole organism</tissue>
    </source>
</reference>
<dbReference type="InterPro" id="IPR000340">
    <property type="entry name" value="Dual-sp_phosphatase_cat-dom"/>
</dbReference>
<dbReference type="AlphaFoldDB" id="A0A922L981"/>
<dbReference type="PRINTS" id="PR01764">
    <property type="entry name" value="MAPKPHPHTASE"/>
</dbReference>
<evidence type="ECO:0000259" key="6">
    <source>
        <dbReference type="PROSITE" id="PS50056"/>
    </source>
</evidence>
<dbReference type="InterPro" id="IPR036873">
    <property type="entry name" value="Rhodanese-like_dom_sf"/>
</dbReference>
<dbReference type="CDD" id="cd01446">
    <property type="entry name" value="DSP_MapKP"/>
    <property type="match status" value="1"/>
</dbReference>
<dbReference type="GO" id="GO:0005634">
    <property type="term" value="C:nucleus"/>
    <property type="evidence" value="ECO:0007669"/>
    <property type="project" value="TreeGrafter"/>
</dbReference>
<dbReference type="GO" id="GO:0004725">
    <property type="term" value="F:protein tyrosine phosphatase activity"/>
    <property type="evidence" value="ECO:0007669"/>
    <property type="project" value="UniProtKB-EC"/>
</dbReference>
<protein>
    <recommendedName>
        <fullName evidence="2">protein-tyrosine-phosphatase</fullName>
        <ecNumber evidence="2">3.1.3.48</ecNumber>
    </recommendedName>
</protein>
<dbReference type="GO" id="GO:0005737">
    <property type="term" value="C:cytoplasm"/>
    <property type="evidence" value="ECO:0007669"/>
    <property type="project" value="TreeGrafter"/>
</dbReference>
<keyword evidence="4" id="KW-0904">Protein phosphatase</keyword>
<dbReference type="Gene3D" id="3.90.190.10">
    <property type="entry name" value="Protein tyrosine phosphatase superfamily"/>
    <property type="match status" value="1"/>
</dbReference>
<evidence type="ECO:0000256" key="2">
    <source>
        <dbReference type="ARBA" id="ARBA00013064"/>
    </source>
</evidence>
<dbReference type="PANTHER" id="PTHR10159:SF530">
    <property type="entry name" value="DUAL SPECIFICITY PROTEIN PHOSPHATASE DDB_G0271350-RELATED"/>
    <property type="match status" value="1"/>
</dbReference>
<proteinExistence type="inferred from homology"/>
<evidence type="ECO:0000259" key="5">
    <source>
        <dbReference type="PROSITE" id="PS50054"/>
    </source>
</evidence>
<evidence type="ECO:0000313" key="9">
    <source>
        <dbReference type="Proteomes" id="UP000790347"/>
    </source>
</evidence>
<dbReference type="GO" id="GO:0043409">
    <property type="term" value="P:negative regulation of MAPK cascade"/>
    <property type="evidence" value="ECO:0007669"/>
    <property type="project" value="TreeGrafter"/>
</dbReference>
<dbReference type="OrthoDB" id="165342at2759"/>
<dbReference type="GO" id="GO:0017017">
    <property type="term" value="F:MAP kinase tyrosine/serine/threonine phosphatase activity"/>
    <property type="evidence" value="ECO:0007669"/>
    <property type="project" value="InterPro"/>
</dbReference>
<dbReference type="PANTHER" id="PTHR10159">
    <property type="entry name" value="DUAL SPECIFICITY PROTEIN PHOSPHATASE"/>
    <property type="match status" value="1"/>
</dbReference>
<dbReference type="PROSITE" id="PS50206">
    <property type="entry name" value="RHODANESE_3"/>
    <property type="match status" value="1"/>
</dbReference>
<sequence>MFDIANMIGITAEHLCELLGHFHHPLTDPHHNHHHHHLHHLHNNHQDKLQHSRILLIDCRSFLAHNESHIVHSINVFCPPFLRRRNGTKPLLKTLFSDNLIQDRLITDYYFHVILYEDHDLTSDSISFYIARCLQEEAGIKYINYLEGGFNRFRNRYPLFCTNTPKPVMLTMKPSKTRMMNRTNRRSNYQYIHTWPFRSKSNNNNNYFKPSTPTSLTFYDDFPRIFFEDQTEPAELLPYLYLGNECHASSKNLLLNLGITAVLNVSQSCPNHFEDEFFYKRIPISDSKCDDITIRINEALNFIDEMKEDRNGKILVHCQAGISRSATICIAYLIKKKRIRMEEAYEFVKSRRQLISPNFNFMTQLMEFEDQIFADNKQI</sequence>
<name>A0A922L981_DERFA</name>
<dbReference type="InterPro" id="IPR008343">
    <property type="entry name" value="MKP"/>
</dbReference>
<feature type="domain" description="Rhodanese" evidence="7">
    <location>
        <begin position="50"/>
        <end position="162"/>
    </location>
</feature>
<dbReference type="PROSITE" id="PS00383">
    <property type="entry name" value="TYR_PHOSPHATASE_1"/>
    <property type="match status" value="1"/>
</dbReference>
<dbReference type="Pfam" id="PF00782">
    <property type="entry name" value="DSPc"/>
    <property type="match status" value="1"/>
</dbReference>
<dbReference type="InterPro" id="IPR001763">
    <property type="entry name" value="Rhodanese-like_dom"/>
</dbReference>